<keyword evidence="1" id="KW-1133">Transmembrane helix</keyword>
<evidence type="ECO:0000256" key="1">
    <source>
        <dbReference type="SAM" id="Phobius"/>
    </source>
</evidence>
<feature type="transmembrane region" description="Helical" evidence="1">
    <location>
        <begin position="101"/>
        <end position="124"/>
    </location>
</feature>
<keyword evidence="3" id="KW-1185">Reference proteome</keyword>
<feature type="transmembrane region" description="Helical" evidence="1">
    <location>
        <begin position="130"/>
        <end position="152"/>
    </location>
</feature>
<reference evidence="2 3" key="1">
    <citation type="journal article" date="2019" name="Int. J. Syst. Evol. Microbiol.">
        <title>The Global Catalogue of Microorganisms (GCM) 10K type strain sequencing project: providing services to taxonomists for standard genome sequencing and annotation.</title>
        <authorList>
            <consortium name="The Broad Institute Genomics Platform"/>
            <consortium name="The Broad Institute Genome Sequencing Center for Infectious Disease"/>
            <person name="Wu L."/>
            <person name="Ma J."/>
        </authorList>
    </citation>
    <scope>NUCLEOTIDE SEQUENCE [LARGE SCALE GENOMIC DNA]</scope>
    <source>
        <strain evidence="2 3">CGMCC 1.12563</strain>
    </source>
</reference>
<feature type="transmembrane region" description="Helical" evidence="1">
    <location>
        <begin position="277"/>
        <end position="297"/>
    </location>
</feature>
<keyword evidence="1" id="KW-0812">Transmembrane</keyword>
<sequence>MPLSQPPVLVAAYAAGVLMFFAPCSVGLLPAYLSYYSAHDDGGTVTETNVDVLTRPALLTGTLLFLAGAVPLFYMAMAGIRITLPGYSVLVPLARQGTGSYLPSVGLVVFGTVAVAGTLGGQQLWKGLRIGGYVTLGIVAVYLGVGGVVLVVGEWVRPYLMSLELLAGPLLVLLGLAYAVGWSPSTPVALPERADVSPTAFVGFGVLYGIGSLACNLPVFLGVVLSSFSTAGFAQGLLVFLAFGAGMGTLMIGVSVVMHLGQTTVSLGTYASRVHRLGGLALVGIGLYVSWFTLVSFDVL</sequence>
<dbReference type="EMBL" id="JBHUDC010000003">
    <property type="protein sequence ID" value="MFD1513385.1"/>
    <property type="molecule type" value="Genomic_DNA"/>
</dbReference>
<feature type="transmembrane region" description="Helical" evidence="1">
    <location>
        <begin position="57"/>
        <end position="80"/>
    </location>
</feature>
<protein>
    <submittedName>
        <fullName evidence="2">Cytochrome c biogenesis protein CcdA</fullName>
    </submittedName>
</protein>
<feature type="transmembrane region" description="Helical" evidence="1">
    <location>
        <begin position="200"/>
        <end position="225"/>
    </location>
</feature>
<feature type="transmembrane region" description="Helical" evidence="1">
    <location>
        <begin position="159"/>
        <end position="180"/>
    </location>
</feature>
<organism evidence="2 3">
    <name type="scientific">Halomarina rubra</name>
    <dbReference type="NCBI Taxonomy" id="2071873"/>
    <lineage>
        <taxon>Archaea</taxon>
        <taxon>Methanobacteriati</taxon>
        <taxon>Methanobacteriota</taxon>
        <taxon>Stenosarchaea group</taxon>
        <taxon>Halobacteria</taxon>
        <taxon>Halobacteriales</taxon>
        <taxon>Natronomonadaceae</taxon>
        <taxon>Halomarina</taxon>
    </lineage>
</organism>
<keyword evidence="1" id="KW-0472">Membrane</keyword>
<gene>
    <name evidence="2" type="ORF">ACFSBT_08855</name>
</gene>
<feature type="transmembrane region" description="Helical" evidence="1">
    <location>
        <begin position="237"/>
        <end position="257"/>
    </location>
</feature>
<dbReference type="AlphaFoldDB" id="A0ABD6AVJ1"/>
<dbReference type="Proteomes" id="UP001597187">
    <property type="component" value="Unassembled WGS sequence"/>
</dbReference>
<comment type="caution">
    <text evidence="2">The sequence shown here is derived from an EMBL/GenBank/DDBJ whole genome shotgun (WGS) entry which is preliminary data.</text>
</comment>
<feature type="transmembrane region" description="Helical" evidence="1">
    <location>
        <begin position="12"/>
        <end position="37"/>
    </location>
</feature>
<name>A0ABD6AVJ1_9EURY</name>
<dbReference type="RefSeq" id="WP_250873338.1">
    <property type="nucleotide sequence ID" value="NZ_JALXFV010000003.1"/>
</dbReference>
<evidence type="ECO:0000313" key="2">
    <source>
        <dbReference type="EMBL" id="MFD1513385.1"/>
    </source>
</evidence>
<accession>A0ABD6AVJ1</accession>
<evidence type="ECO:0000313" key="3">
    <source>
        <dbReference type="Proteomes" id="UP001597187"/>
    </source>
</evidence>
<proteinExistence type="predicted"/>